<evidence type="ECO:0000256" key="3">
    <source>
        <dbReference type="ARBA" id="ARBA00007523"/>
    </source>
</evidence>
<evidence type="ECO:0000256" key="11">
    <source>
        <dbReference type="ARBA" id="ARBA00023004"/>
    </source>
</evidence>
<protein>
    <recommendedName>
        <fullName evidence="4 16">NADH-quinone oxidoreductase subunit F</fullName>
        <ecNumber evidence="16">7.1.1.-</ecNumber>
    </recommendedName>
</protein>
<dbReference type="InterPro" id="IPR019554">
    <property type="entry name" value="Soluble_ligand-bd"/>
</dbReference>
<feature type="domain" description="NADH-ubiquinone oxidoreductase 51kDa subunit iron-sulphur binding" evidence="17">
    <location>
        <begin position="327"/>
        <end position="372"/>
    </location>
</feature>
<dbReference type="NCBIfam" id="NF010120">
    <property type="entry name" value="PRK13596.1"/>
    <property type="match status" value="1"/>
</dbReference>
<keyword evidence="13 16" id="KW-0520">NAD</keyword>
<dbReference type="InterPro" id="IPR011537">
    <property type="entry name" value="NADH-UbQ_OxRdtase_suF"/>
</dbReference>
<dbReference type="GO" id="GO:0008137">
    <property type="term" value="F:NADH dehydrogenase (ubiquinone) activity"/>
    <property type="evidence" value="ECO:0007669"/>
    <property type="project" value="InterPro"/>
</dbReference>
<dbReference type="PANTHER" id="PTHR43578:SF3">
    <property type="entry name" value="NADH-QUINONE OXIDOREDUCTASE SUBUNIT F"/>
    <property type="match status" value="1"/>
</dbReference>
<accession>A0A7V5H4N9</accession>
<dbReference type="Gene3D" id="6.10.250.1450">
    <property type="match status" value="1"/>
</dbReference>
<comment type="similarity">
    <text evidence="3 16">Belongs to the complex I 51 kDa subunit family.</text>
</comment>
<keyword evidence="5 16" id="KW-0004">4Fe-4S</keyword>
<dbReference type="SUPFAM" id="SSF140490">
    <property type="entry name" value="Nqo1C-terminal domain-like"/>
    <property type="match status" value="1"/>
</dbReference>
<dbReference type="FunFam" id="3.40.50.11540:FF:000001">
    <property type="entry name" value="NADH dehydrogenase [ubiquinone] flavoprotein 1, mitochondrial"/>
    <property type="match status" value="1"/>
</dbReference>
<evidence type="ECO:0000313" key="18">
    <source>
        <dbReference type="EMBL" id="HHE55801.1"/>
    </source>
</evidence>
<dbReference type="Pfam" id="PF10589">
    <property type="entry name" value="NADH_4Fe-4S"/>
    <property type="match status" value="1"/>
</dbReference>
<dbReference type="GO" id="GO:0010181">
    <property type="term" value="F:FMN binding"/>
    <property type="evidence" value="ECO:0007669"/>
    <property type="project" value="InterPro"/>
</dbReference>
<sequence>MERPLTERIRPGETNWLADYQKAGGYEGLKAALKMTPREVQEVVKQSNLRGRGGAGFPTGLKWSFVPLGDDAPRPKYLIANGDEMEPGTFKDRLLLEGDPHQLIEGMIISAYAIQAEVGYIFLRWAYKKAEHVINKALAEAYQAGLLGKNILGSGFNFDLYLHTSAGRYICGEETALINSLEGKRANPRAKPPFPQTSGLFGKPSIVNNIETLCNVPHILHHGPDWYHSISHSVDGGTKIFGVSGKVKNPGLWELPLGVTLREVLEEKAGGMREGLKFKGLLPGGASTDFLTEQHLDIKLDYKGVEQAGSRLGTGTMIVLDDQTCVVGMVHNLEQFFAQESCGWCTPCRDGLPWTRNILWAIENGQGKMEDLEILEGMTKTLAPGNTFCALAPGAMEPLQSALKYFREDFERHIKEKRCPWRS</sequence>
<evidence type="ECO:0000256" key="13">
    <source>
        <dbReference type="ARBA" id="ARBA00023027"/>
    </source>
</evidence>
<dbReference type="InterPro" id="IPR001949">
    <property type="entry name" value="NADH-UbQ_OxRdtase_51kDa_CS"/>
</dbReference>
<comment type="cofactor">
    <cofactor evidence="1 16">
        <name>FMN</name>
        <dbReference type="ChEBI" id="CHEBI:58210"/>
    </cofactor>
</comment>
<dbReference type="AlphaFoldDB" id="A0A7V5H4N9"/>
<evidence type="ECO:0000256" key="6">
    <source>
        <dbReference type="ARBA" id="ARBA00022630"/>
    </source>
</evidence>
<organism evidence="18">
    <name type="scientific">Caldithrix abyssi</name>
    <dbReference type="NCBI Taxonomy" id="187145"/>
    <lineage>
        <taxon>Bacteria</taxon>
        <taxon>Pseudomonadati</taxon>
        <taxon>Calditrichota</taxon>
        <taxon>Calditrichia</taxon>
        <taxon>Calditrichales</taxon>
        <taxon>Calditrichaceae</taxon>
        <taxon>Caldithrix</taxon>
    </lineage>
</organism>
<dbReference type="FunFam" id="1.20.1440.230:FF:000002">
    <property type="entry name" value="NADH-quinone oxidoreductase subunit F"/>
    <property type="match status" value="1"/>
</dbReference>
<dbReference type="Gene3D" id="1.20.1440.230">
    <property type="entry name" value="NADH-ubiquinone oxidoreductase 51kDa subunit, iron-sulphur binding domain"/>
    <property type="match status" value="1"/>
</dbReference>
<dbReference type="SUPFAM" id="SSF142984">
    <property type="entry name" value="Nqo1 middle domain-like"/>
    <property type="match status" value="1"/>
</dbReference>
<evidence type="ECO:0000256" key="1">
    <source>
        <dbReference type="ARBA" id="ARBA00001917"/>
    </source>
</evidence>
<dbReference type="SUPFAM" id="SSF142019">
    <property type="entry name" value="Nqo1 FMN-binding domain-like"/>
    <property type="match status" value="1"/>
</dbReference>
<evidence type="ECO:0000259" key="17">
    <source>
        <dbReference type="SMART" id="SM00928"/>
    </source>
</evidence>
<dbReference type="Pfam" id="PF01512">
    <property type="entry name" value="Complex1_51K"/>
    <property type="match status" value="1"/>
</dbReference>
<dbReference type="FunFam" id="3.10.20.600:FF:000002">
    <property type="entry name" value="NADH-quinone oxidoreductase subunit F"/>
    <property type="match status" value="1"/>
</dbReference>
<dbReference type="EC" id="7.1.1.-" evidence="16"/>
<dbReference type="SMART" id="SM00928">
    <property type="entry name" value="NADH_4Fe-4S"/>
    <property type="match status" value="1"/>
</dbReference>
<dbReference type="PANTHER" id="PTHR43578">
    <property type="entry name" value="NADH-QUINONE OXIDOREDUCTASE SUBUNIT F"/>
    <property type="match status" value="1"/>
</dbReference>
<dbReference type="InterPro" id="IPR019575">
    <property type="entry name" value="Nuop51_4Fe4S-bd"/>
</dbReference>
<dbReference type="GO" id="GO:0051287">
    <property type="term" value="F:NAD binding"/>
    <property type="evidence" value="ECO:0007669"/>
    <property type="project" value="UniProtKB-UniRule"/>
</dbReference>
<dbReference type="Gene3D" id="3.10.20.600">
    <property type="match status" value="1"/>
</dbReference>
<evidence type="ECO:0000256" key="9">
    <source>
        <dbReference type="ARBA" id="ARBA00022723"/>
    </source>
</evidence>
<dbReference type="GO" id="GO:0016491">
    <property type="term" value="F:oxidoreductase activity"/>
    <property type="evidence" value="ECO:0007669"/>
    <property type="project" value="UniProtKB-KW"/>
</dbReference>
<keyword evidence="8 16" id="KW-0874">Quinone</keyword>
<dbReference type="EMBL" id="DRTD01000625">
    <property type="protein sequence ID" value="HHE55801.1"/>
    <property type="molecule type" value="Genomic_DNA"/>
</dbReference>
<dbReference type="GO" id="GO:0046872">
    <property type="term" value="F:metal ion binding"/>
    <property type="evidence" value="ECO:0007669"/>
    <property type="project" value="UniProtKB-KW"/>
</dbReference>
<name>A0A7V5H4N9_CALAY</name>
<comment type="caution">
    <text evidence="18">The sequence shown here is derived from an EMBL/GenBank/DDBJ whole genome shotgun (WGS) entry which is preliminary data.</text>
</comment>
<evidence type="ECO:0000256" key="7">
    <source>
        <dbReference type="ARBA" id="ARBA00022643"/>
    </source>
</evidence>
<evidence type="ECO:0000256" key="5">
    <source>
        <dbReference type="ARBA" id="ARBA00022485"/>
    </source>
</evidence>
<dbReference type="InterPro" id="IPR037207">
    <property type="entry name" value="Nuop51_4Fe4S-bd_sf"/>
</dbReference>
<keyword evidence="10" id="KW-1278">Translocase</keyword>
<proteinExistence type="inferred from homology"/>
<comment type="cofactor">
    <cofactor evidence="2 16">
        <name>[4Fe-4S] cluster</name>
        <dbReference type="ChEBI" id="CHEBI:49883"/>
    </cofactor>
</comment>
<keyword evidence="6 16" id="KW-0285">Flavoprotein</keyword>
<dbReference type="PROSITE" id="PS00645">
    <property type="entry name" value="COMPLEX1_51K_2"/>
    <property type="match status" value="1"/>
</dbReference>
<keyword evidence="7 16" id="KW-0288">FMN</keyword>
<dbReference type="GO" id="GO:0051539">
    <property type="term" value="F:4 iron, 4 sulfur cluster binding"/>
    <property type="evidence" value="ECO:0007669"/>
    <property type="project" value="UniProtKB-UniRule"/>
</dbReference>
<evidence type="ECO:0000256" key="2">
    <source>
        <dbReference type="ARBA" id="ARBA00001966"/>
    </source>
</evidence>
<dbReference type="NCBIfam" id="TIGR01959">
    <property type="entry name" value="nuoF_fam"/>
    <property type="match status" value="1"/>
</dbReference>
<evidence type="ECO:0000256" key="15">
    <source>
        <dbReference type="ARBA" id="ARBA00047712"/>
    </source>
</evidence>
<dbReference type="Proteomes" id="UP000886111">
    <property type="component" value="Unassembled WGS sequence"/>
</dbReference>
<keyword evidence="9 16" id="KW-0479">Metal-binding</keyword>
<keyword evidence="12 16" id="KW-0411">Iron-sulfur</keyword>
<keyword evidence="11 16" id="KW-0408">Iron</keyword>
<dbReference type="Pfam" id="PF10531">
    <property type="entry name" value="SLBB"/>
    <property type="match status" value="1"/>
</dbReference>
<dbReference type="GO" id="GO:0048038">
    <property type="term" value="F:quinone binding"/>
    <property type="evidence" value="ECO:0007669"/>
    <property type="project" value="UniProtKB-KW"/>
</dbReference>
<dbReference type="InterPro" id="IPR011538">
    <property type="entry name" value="Nuo51_FMN-bd"/>
</dbReference>
<evidence type="ECO:0000256" key="4">
    <source>
        <dbReference type="ARBA" id="ARBA00019901"/>
    </source>
</evidence>
<evidence type="ECO:0000256" key="12">
    <source>
        <dbReference type="ARBA" id="ARBA00023014"/>
    </source>
</evidence>
<dbReference type="Gene3D" id="3.40.50.11540">
    <property type="entry name" value="NADH-ubiquinone oxidoreductase 51kDa subunit"/>
    <property type="match status" value="1"/>
</dbReference>
<comment type="subunit">
    <text evidence="14">Composed of 13 different subunits. Subunits NuoCD, E, F, and G constitute the peripheral sector of the complex.</text>
</comment>
<evidence type="ECO:0000256" key="10">
    <source>
        <dbReference type="ARBA" id="ARBA00022967"/>
    </source>
</evidence>
<comment type="function">
    <text evidence="16">NDH-1 shuttles electrons from NADH, via FMN and iron-sulfur (Fe-S) centers, to quinones in the respiratory chain.</text>
</comment>
<dbReference type="InterPro" id="IPR037225">
    <property type="entry name" value="Nuo51_FMN-bd_sf"/>
</dbReference>
<reference evidence="18" key="1">
    <citation type="journal article" date="2020" name="mSystems">
        <title>Genome- and Community-Level Interaction Insights into Carbon Utilization and Element Cycling Functions of Hydrothermarchaeota in Hydrothermal Sediment.</title>
        <authorList>
            <person name="Zhou Z."/>
            <person name="Liu Y."/>
            <person name="Xu W."/>
            <person name="Pan J."/>
            <person name="Luo Z.H."/>
            <person name="Li M."/>
        </authorList>
    </citation>
    <scope>NUCLEOTIDE SEQUENCE [LARGE SCALE GENOMIC DNA]</scope>
    <source>
        <strain evidence="18">HyVt-76</strain>
    </source>
</reference>
<evidence type="ECO:0000256" key="8">
    <source>
        <dbReference type="ARBA" id="ARBA00022719"/>
    </source>
</evidence>
<gene>
    <name evidence="18" type="primary">nuoF</name>
    <name evidence="18" type="ORF">ENL21_08470</name>
</gene>
<evidence type="ECO:0000256" key="14">
    <source>
        <dbReference type="ARBA" id="ARBA00026021"/>
    </source>
</evidence>
<comment type="catalytic activity">
    <reaction evidence="15 16">
        <text>a quinone + NADH + 5 H(+)(in) = a quinol + NAD(+) + 4 H(+)(out)</text>
        <dbReference type="Rhea" id="RHEA:57888"/>
        <dbReference type="ChEBI" id="CHEBI:15378"/>
        <dbReference type="ChEBI" id="CHEBI:24646"/>
        <dbReference type="ChEBI" id="CHEBI:57540"/>
        <dbReference type="ChEBI" id="CHEBI:57945"/>
        <dbReference type="ChEBI" id="CHEBI:132124"/>
    </reaction>
</comment>
<evidence type="ECO:0000256" key="16">
    <source>
        <dbReference type="RuleBase" id="RU364066"/>
    </source>
</evidence>
<keyword evidence="18" id="KW-0560">Oxidoreductase</keyword>